<dbReference type="InterPro" id="IPR011251">
    <property type="entry name" value="Luciferase-like_dom"/>
</dbReference>
<sequence>MQLAVNLVPWEAGQLARAAEQAGYAAVLAPEGLRSEAAAVLGLVAGMTERVELISGVMQIPGRPPGMAALTAATLNAVSGGRFRLGLGVSNPDVSLGWYGVPFDRPLGRIREYVDIVRQALSGAPVMYQGEHFEVGTSGPLRLLTEPSGGRVPVLLAAVGPRSLRLAGEIADGWLGVFTSPEAVTEAVGHIRKGRGSRGLDGFEVLPSLPTAVADTVQEAADLVRGHYVHLMGIGDPARNVYCALARSMGYEAEVDRFAERIEAGDRRGAGAVLPLGLLDRTALLGPVGRIADRMRAYAEAGVTRLGIMVSAAATGPEGRLAIVRAAAHALESSGAAD</sequence>
<evidence type="ECO:0000256" key="1">
    <source>
        <dbReference type="ARBA" id="ARBA00023002"/>
    </source>
</evidence>
<proteinExistence type="predicted"/>
<dbReference type="RefSeq" id="WP_168132036.1">
    <property type="nucleotide sequence ID" value="NZ_BMVZ01000021.1"/>
</dbReference>
<accession>A0ABX0YWG0</accession>
<dbReference type="Pfam" id="PF00296">
    <property type="entry name" value="Bac_luciferase"/>
    <property type="match status" value="1"/>
</dbReference>
<dbReference type="PANTHER" id="PTHR43244">
    <property type="match status" value="1"/>
</dbReference>
<feature type="domain" description="Luciferase-like" evidence="2">
    <location>
        <begin position="11"/>
        <end position="305"/>
    </location>
</feature>
<dbReference type="InterPro" id="IPR050564">
    <property type="entry name" value="F420-G6PD/mer"/>
</dbReference>
<keyword evidence="1" id="KW-0560">Oxidoreductase</keyword>
<comment type="caution">
    <text evidence="3">The sequence shown here is derived from an EMBL/GenBank/DDBJ whole genome shotgun (WGS) entry which is preliminary data.</text>
</comment>
<evidence type="ECO:0000313" key="3">
    <source>
        <dbReference type="EMBL" id="NJP16372.1"/>
    </source>
</evidence>
<dbReference type="InterPro" id="IPR036661">
    <property type="entry name" value="Luciferase-like_sf"/>
</dbReference>
<reference evidence="3 4" key="1">
    <citation type="submission" date="2020-03" db="EMBL/GenBank/DDBJ databases">
        <title>WGS of actinomycetes isolated from Thailand.</title>
        <authorList>
            <person name="Thawai C."/>
        </authorList>
    </citation>
    <scope>NUCLEOTIDE SEQUENCE [LARGE SCALE GENOMIC DNA]</scope>
    <source>
        <strain evidence="3 4">NBRC 13905</strain>
    </source>
</reference>
<dbReference type="EMBL" id="JAATEL010000021">
    <property type="protein sequence ID" value="NJP16372.1"/>
    <property type="molecule type" value="Genomic_DNA"/>
</dbReference>
<dbReference type="CDD" id="cd01097">
    <property type="entry name" value="Tetrahydromethanopterin_reductase"/>
    <property type="match status" value="1"/>
</dbReference>
<dbReference type="PANTHER" id="PTHR43244:SF1">
    <property type="entry name" value="5,10-METHYLENETETRAHYDROMETHANOPTERIN REDUCTASE"/>
    <property type="match status" value="1"/>
</dbReference>
<organism evidence="3 4">
    <name type="scientific">Streptomyces thermoviolaceus subsp. thermoviolaceus</name>
    <dbReference type="NCBI Taxonomy" id="66860"/>
    <lineage>
        <taxon>Bacteria</taxon>
        <taxon>Bacillati</taxon>
        <taxon>Actinomycetota</taxon>
        <taxon>Actinomycetes</taxon>
        <taxon>Kitasatosporales</taxon>
        <taxon>Streptomycetaceae</taxon>
        <taxon>Streptomyces</taxon>
    </lineage>
</organism>
<gene>
    <name evidence="3" type="ORF">HCJ95_19335</name>
</gene>
<dbReference type="SUPFAM" id="SSF51679">
    <property type="entry name" value="Bacterial luciferase-like"/>
    <property type="match status" value="1"/>
</dbReference>
<protein>
    <submittedName>
        <fullName evidence="3">LLM class flavin-dependent oxidoreductase</fullName>
    </submittedName>
</protein>
<evidence type="ECO:0000313" key="4">
    <source>
        <dbReference type="Proteomes" id="UP000635996"/>
    </source>
</evidence>
<name>A0ABX0YWG0_STRTL</name>
<dbReference type="Gene3D" id="3.20.20.30">
    <property type="entry name" value="Luciferase-like domain"/>
    <property type="match status" value="1"/>
</dbReference>
<keyword evidence="4" id="KW-1185">Reference proteome</keyword>
<dbReference type="Proteomes" id="UP000635996">
    <property type="component" value="Unassembled WGS sequence"/>
</dbReference>
<evidence type="ECO:0000259" key="2">
    <source>
        <dbReference type="Pfam" id="PF00296"/>
    </source>
</evidence>